<feature type="compositionally biased region" description="Basic and acidic residues" evidence="1">
    <location>
        <begin position="233"/>
        <end position="250"/>
    </location>
</feature>
<dbReference type="EMBL" id="HBHT01034150">
    <property type="protein sequence ID" value="CAD9986900.1"/>
    <property type="molecule type" value="Transcribed_RNA"/>
</dbReference>
<evidence type="ECO:0000313" key="3">
    <source>
        <dbReference type="EMBL" id="CAD9986900.1"/>
    </source>
</evidence>
<gene>
    <name evidence="3" type="ORF">APAL1065_LOCUS22964</name>
</gene>
<keyword evidence="2" id="KW-0472">Membrane</keyword>
<proteinExistence type="predicted"/>
<name>A0A7S2YNR3_9STRA</name>
<keyword evidence="2" id="KW-0812">Transmembrane</keyword>
<feature type="transmembrane region" description="Helical" evidence="2">
    <location>
        <begin position="105"/>
        <end position="130"/>
    </location>
</feature>
<feature type="transmembrane region" description="Helical" evidence="2">
    <location>
        <begin position="203"/>
        <end position="221"/>
    </location>
</feature>
<feature type="compositionally biased region" description="Acidic residues" evidence="1">
    <location>
        <begin position="251"/>
        <end position="276"/>
    </location>
</feature>
<dbReference type="AlphaFoldDB" id="A0A7S2YNR3"/>
<keyword evidence="2" id="KW-1133">Transmembrane helix</keyword>
<protein>
    <submittedName>
        <fullName evidence="3">Uncharacterized protein</fullName>
    </submittedName>
</protein>
<organism evidence="3">
    <name type="scientific">Entomoneis paludosa</name>
    <dbReference type="NCBI Taxonomy" id="265537"/>
    <lineage>
        <taxon>Eukaryota</taxon>
        <taxon>Sar</taxon>
        <taxon>Stramenopiles</taxon>
        <taxon>Ochrophyta</taxon>
        <taxon>Bacillariophyta</taxon>
        <taxon>Bacillariophyceae</taxon>
        <taxon>Bacillariophycidae</taxon>
        <taxon>Entomoneidaceae</taxon>
        <taxon>Entomoneis</taxon>
    </lineage>
</organism>
<accession>A0A7S2YNR3</accession>
<evidence type="ECO:0000256" key="2">
    <source>
        <dbReference type="SAM" id="Phobius"/>
    </source>
</evidence>
<sequence>MGGPDFKLCKFICPSICSVTAIITANTFAFWCRSFKFQSNALDLPDNFPLIGDQLQLRDMHFGPWYQLQTEVQEIGISEDGITVYTWDNCVEWIDDSGRDTTWQFVRAATVITPIFGVVFTCFICCTPCLDEVVAKMWKGMAMCFLIVVTLFQGLTFLIFRSNACDANRVVGNVGNDLRNLTNSSFVFYDDECEWDEGSSSNVVAVVCYFLTGLIMLAMGVPKSSDDGEDEAPPAKEDPAAEEGGDKPEEQAEEAPVEDADKEEGDNAAEEGVEES</sequence>
<feature type="transmembrane region" description="Helical" evidence="2">
    <location>
        <begin position="12"/>
        <end position="31"/>
    </location>
</feature>
<reference evidence="3" key="1">
    <citation type="submission" date="2021-01" db="EMBL/GenBank/DDBJ databases">
        <authorList>
            <person name="Corre E."/>
            <person name="Pelletier E."/>
            <person name="Niang G."/>
            <person name="Scheremetjew M."/>
            <person name="Finn R."/>
            <person name="Kale V."/>
            <person name="Holt S."/>
            <person name="Cochrane G."/>
            <person name="Meng A."/>
            <person name="Brown T."/>
            <person name="Cohen L."/>
        </authorList>
    </citation>
    <scope>NUCLEOTIDE SEQUENCE</scope>
    <source>
        <strain evidence="3">CCMP125</strain>
    </source>
</reference>
<feature type="region of interest" description="Disordered" evidence="1">
    <location>
        <begin position="222"/>
        <end position="276"/>
    </location>
</feature>
<evidence type="ECO:0000256" key="1">
    <source>
        <dbReference type="SAM" id="MobiDB-lite"/>
    </source>
</evidence>
<feature type="transmembrane region" description="Helical" evidence="2">
    <location>
        <begin position="142"/>
        <end position="160"/>
    </location>
</feature>